<feature type="region of interest" description="Disordered" evidence="7">
    <location>
        <begin position="635"/>
        <end position="663"/>
    </location>
</feature>
<dbReference type="Gene3D" id="1.10.510.10">
    <property type="entry name" value="Transferase(Phosphotransferase) domain 1"/>
    <property type="match status" value="1"/>
</dbReference>
<dbReference type="EMBL" id="CP041186">
    <property type="protein sequence ID" value="QDG50948.1"/>
    <property type="molecule type" value="Genomic_DNA"/>
</dbReference>
<dbReference type="EC" id="2.7.11.1" evidence="1"/>
<evidence type="ECO:0000256" key="4">
    <source>
        <dbReference type="ARBA" id="ARBA00022741"/>
    </source>
</evidence>
<feature type="region of interest" description="Disordered" evidence="7">
    <location>
        <begin position="343"/>
        <end position="448"/>
    </location>
</feature>
<accession>A0A5B8Y933</accession>
<feature type="compositionally biased region" description="Basic and acidic residues" evidence="7">
    <location>
        <begin position="653"/>
        <end position="663"/>
    </location>
</feature>
<evidence type="ECO:0000259" key="8">
    <source>
        <dbReference type="PROSITE" id="PS50011"/>
    </source>
</evidence>
<accession>A0A4Y6PRJ8</accession>
<dbReference type="InterPro" id="IPR008266">
    <property type="entry name" value="Tyr_kinase_AS"/>
</dbReference>
<dbReference type="AlphaFoldDB" id="A0A4Y6PRJ8"/>
<feature type="compositionally biased region" description="Polar residues" evidence="7">
    <location>
        <begin position="371"/>
        <end position="380"/>
    </location>
</feature>
<evidence type="ECO:0000256" key="5">
    <source>
        <dbReference type="ARBA" id="ARBA00022777"/>
    </source>
</evidence>
<dbReference type="GO" id="GO:0005524">
    <property type="term" value="F:ATP binding"/>
    <property type="evidence" value="ECO:0007669"/>
    <property type="project" value="UniProtKB-KW"/>
</dbReference>
<keyword evidence="6" id="KW-0067">ATP-binding</keyword>
<evidence type="ECO:0000256" key="1">
    <source>
        <dbReference type="ARBA" id="ARBA00012513"/>
    </source>
</evidence>
<dbReference type="FunFam" id="1.10.510.10:FF:000021">
    <property type="entry name" value="Serine/threonine protein kinase"/>
    <property type="match status" value="1"/>
</dbReference>
<feature type="domain" description="Protein kinase" evidence="8">
    <location>
        <begin position="11"/>
        <end position="286"/>
    </location>
</feature>
<dbReference type="InterPro" id="IPR011009">
    <property type="entry name" value="Kinase-like_dom_sf"/>
</dbReference>
<dbReference type="InterPro" id="IPR000719">
    <property type="entry name" value="Prot_kinase_dom"/>
</dbReference>
<dbReference type="InterPro" id="IPR013229">
    <property type="entry name" value="PEGA"/>
</dbReference>
<sequence>MAEETRQLGRYELIKRIAVGGMGVIYLAKSRGAAGFEKTVIIKKILDHLAEEQEFITKFLDEGRIVVNLTHGNIVPVFDMGEEDGEYFIAMEYLPGRDLRDVLKRLQKREEILPVHLAVHIVTEVCKGLDYAHRRTDDAGNSLDIVHRDVSPSNILISRDGEVKVIDFGIARATSRAAKTVSGRIQGKICYMSPEQASGQSVDARSDIFSAGVVLYEMLTGKRPFQGESDLQSLDLVRKCNFQTPSELNPEIPPELDAIVEKALERERNERYQSIDELHVDLLEWLYSGGRAVTSQQLSEFVHQLFPEGFEREELRKARDASSAQSADRPMNLDDALNAELEKLEKETPKPNIDPLSTTATELADGPANLTGGQTSTLSQPVGAAGTPTHPPETDSSPDVDTSNTNTGSSNTGRSNTDAGSQPSLSGDTPLPAQPTGTATGEAQRDADKPTGFKRWLAVALGVGILAGAAVIYAYAATEYGKVEVRTEPAGASIEVDGVKVSGAKTPHTLELETGNRAISVLLDGYEPQTIKHKVKRGKKQLLDNGTIELEPVEPDDEPRQAWVTVRPTDALIKIDNGEKSAQGKAKITVEPDKQVLVEASHPNCQTATRVVNYEGAAQPITFELECTEPQIAQADAGPDVGSKASADNTEQAAERRNTEQRVTHKVVRFSTRPTGGTITIDGEPTDGAERLRIGQKVDLHAELPGYAPVDKQLRVTHNLRSRYTIELAKLGCLQVRHPQGQLFTIAIDGGKAVRSNNKRFSLAPGKHQVHLKDPQGRSKTYTVDITSDANNCEWLGPNWLDDVRN</sequence>
<evidence type="ECO:0000256" key="2">
    <source>
        <dbReference type="ARBA" id="ARBA00022527"/>
    </source>
</evidence>
<dbReference type="CDD" id="cd14014">
    <property type="entry name" value="STKc_PknB_like"/>
    <property type="match status" value="1"/>
</dbReference>
<dbReference type="OrthoDB" id="9801841at2"/>
<feature type="compositionally biased region" description="Low complexity" evidence="7">
    <location>
        <begin position="402"/>
        <end position="417"/>
    </location>
</feature>
<dbReference type="Pfam" id="PF00069">
    <property type="entry name" value="Pkinase"/>
    <property type="match status" value="1"/>
</dbReference>
<dbReference type="PANTHER" id="PTHR43289:SF6">
    <property type="entry name" value="SERINE_THREONINE-PROTEIN KINASE NEKL-3"/>
    <property type="match status" value="1"/>
</dbReference>
<evidence type="ECO:0000313" key="10">
    <source>
        <dbReference type="Proteomes" id="UP000315995"/>
    </source>
</evidence>
<proteinExistence type="predicted"/>
<organism evidence="9 10">
    <name type="scientific">Persicimonas caeni</name>
    <dbReference type="NCBI Taxonomy" id="2292766"/>
    <lineage>
        <taxon>Bacteria</taxon>
        <taxon>Deltaproteobacteria</taxon>
        <taxon>Bradymonadales</taxon>
        <taxon>Bradymonadaceae</taxon>
        <taxon>Persicimonas</taxon>
    </lineage>
</organism>
<dbReference type="Pfam" id="PF08308">
    <property type="entry name" value="PEGA"/>
    <property type="match status" value="1"/>
</dbReference>
<dbReference type="PROSITE" id="PS00109">
    <property type="entry name" value="PROTEIN_KINASE_TYR"/>
    <property type="match status" value="1"/>
</dbReference>
<dbReference type="GO" id="GO:0004674">
    <property type="term" value="F:protein serine/threonine kinase activity"/>
    <property type="evidence" value="ECO:0007669"/>
    <property type="project" value="UniProtKB-KW"/>
</dbReference>
<name>A0A4Y6PRJ8_PERCE</name>
<dbReference type="Proteomes" id="UP000315995">
    <property type="component" value="Chromosome"/>
</dbReference>
<evidence type="ECO:0000256" key="7">
    <source>
        <dbReference type="SAM" id="MobiDB-lite"/>
    </source>
</evidence>
<evidence type="ECO:0000256" key="6">
    <source>
        <dbReference type="ARBA" id="ARBA00022840"/>
    </source>
</evidence>
<dbReference type="Gene3D" id="3.30.200.20">
    <property type="entry name" value="Phosphorylase Kinase, domain 1"/>
    <property type="match status" value="1"/>
</dbReference>
<dbReference type="SUPFAM" id="SSF56112">
    <property type="entry name" value="Protein kinase-like (PK-like)"/>
    <property type="match status" value="1"/>
</dbReference>
<keyword evidence="3" id="KW-0808">Transferase</keyword>
<keyword evidence="2" id="KW-0723">Serine/threonine-protein kinase</keyword>
<feature type="compositionally biased region" description="Polar residues" evidence="7">
    <location>
        <begin position="418"/>
        <end position="427"/>
    </location>
</feature>
<keyword evidence="4" id="KW-0547">Nucleotide-binding</keyword>
<gene>
    <name evidence="9" type="ORF">FIV42_09440</name>
</gene>
<keyword evidence="5" id="KW-0418">Kinase</keyword>
<dbReference type="PANTHER" id="PTHR43289">
    <property type="entry name" value="MITOGEN-ACTIVATED PROTEIN KINASE KINASE KINASE 20-RELATED"/>
    <property type="match status" value="1"/>
</dbReference>
<dbReference type="RefSeq" id="WP_141197438.1">
    <property type="nucleotide sequence ID" value="NZ_CP041186.1"/>
</dbReference>
<protein>
    <recommendedName>
        <fullName evidence="1">non-specific serine/threonine protein kinase</fullName>
        <ecNumber evidence="1">2.7.11.1</ecNumber>
    </recommendedName>
</protein>
<reference evidence="9 10" key="1">
    <citation type="submission" date="2019-06" db="EMBL/GenBank/DDBJ databases">
        <title>Persicimonas caeni gen. nov., sp. nov., a predatory bacterium isolated from solar saltern.</title>
        <authorList>
            <person name="Wang S."/>
        </authorList>
    </citation>
    <scope>NUCLEOTIDE SEQUENCE [LARGE SCALE GENOMIC DNA]</scope>
    <source>
        <strain evidence="9 10">YN101</strain>
    </source>
</reference>
<evidence type="ECO:0000313" key="9">
    <source>
        <dbReference type="EMBL" id="QDG50948.1"/>
    </source>
</evidence>
<keyword evidence="10" id="KW-1185">Reference proteome</keyword>
<dbReference type="PROSITE" id="PS50011">
    <property type="entry name" value="PROTEIN_KINASE_DOM"/>
    <property type="match status" value="1"/>
</dbReference>
<evidence type="ECO:0000256" key="3">
    <source>
        <dbReference type="ARBA" id="ARBA00022679"/>
    </source>
</evidence>